<keyword evidence="5" id="KW-0460">Magnesium</keyword>
<keyword evidence="3 7" id="KW-0808">Transferase</keyword>
<comment type="similarity">
    <text evidence="2 7">Belongs to the FPP/GGPP synthase family.</text>
</comment>
<evidence type="ECO:0000256" key="4">
    <source>
        <dbReference type="ARBA" id="ARBA00022723"/>
    </source>
</evidence>
<dbReference type="PANTHER" id="PTHR43281">
    <property type="entry name" value="FARNESYL DIPHOSPHATE SYNTHASE"/>
    <property type="match status" value="1"/>
</dbReference>
<comment type="cofactor">
    <cofactor evidence="1">
        <name>Mg(2+)</name>
        <dbReference type="ChEBI" id="CHEBI:18420"/>
    </cofactor>
</comment>
<dbReference type="Proteomes" id="UP000464314">
    <property type="component" value="Chromosome"/>
</dbReference>
<evidence type="ECO:0000256" key="5">
    <source>
        <dbReference type="ARBA" id="ARBA00022842"/>
    </source>
</evidence>
<dbReference type="SFLD" id="SFLDG01017">
    <property type="entry name" value="Polyprenyl_Transferase_Like"/>
    <property type="match status" value="1"/>
</dbReference>
<evidence type="ECO:0000313" key="9">
    <source>
        <dbReference type="Proteomes" id="UP000464314"/>
    </source>
</evidence>
<dbReference type="InterPro" id="IPR033749">
    <property type="entry name" value="Polyprenyl_synt_CS"/>
</dbReference>
<evidence type="ECO:0000256" key="1">
    <source>
        <dbReference type="ARBA" id="ARBA00001946"/>
    </source>
</evidence>
<proteinExistence type="inferred from homology"/>
<protein>
    <submittedName>
        <fullName evidence="8">Polyprenyl synthetase family protein</fullName>
    </submittedName>
</protein>
<dbReference type="KEGG" id="anr:Ana3638_19935"/>
<keyword evidence="6" id="KW-0414">Isoprene biosynthesis</keyword>
<dbReference type="InterPro" id="IPR008949">
    <property type="entry name" value="Isoprenoid_synthase_dom_sf"/>
</dbReference>
<dbReference type="Pfam" id="PF00348">
    <property type="entry name" value="polyprenyl_synt"/>
    <property type="match status" value="1"/>
</dbReference>
<evidence type="ECO:0000256" key="3">
    <source>
        <dbReference type="ARBA" id="ARBA00022679"/>
    </source>
</evidence>
<dbReference type="EMBL" id="CP048000">
    <property type="protein sequence ID" value="QHQ63838.1"/>
    <property type="molecule type" value="Genomic_DNA"/>
</dbReference>
<dbReference type="GO" id="GO:0004659">
    <property type="term" value="F:prenyltransferase activity"/>
    <property type="evidence" value="ECO:0007669"/>
    <property type="project" value="InterPro"/>
</dbReference>
<dbReference type="CDD" id="cd00685">
    <property type="entry name" value="Trans_IPPS_HT"/>
    <property type="match status" value="1"/>
</dbReference>
<keyword evidence="4" id="KW-0479">Metal-binding</keyword>
<evidence type="ECO:0000256" key="7">
    <source>
        <dbReference type="RuleBase" id="RU004466"/>
    </source>
</evidence>
<dbReference type="GO" id="GO:0046872">
    <property type="term" value="F:metal ion binding"/>
    <property type="evidence" value="ECO:0007669"/>
    <property type="project" value="UniProtKB-KW"/>
</dbReference>
<dbReference type="Gene3D" id="1.10.600.10">
    <property type="entry name" value="Farnesyl Diphosphate Synthase"/>
    <property type="match status" value="1"/>
</dbReference>
<dbReference type="PROSITE" id="PS00444">
    <property type="entry name" value="POLYPRENYL_SYNTHASE_2"/>
    <property type="match status" value="1"/>
</dbReference>
<keyword evidence="9" id="KW-1185">Reference proteome</keyword>
<gene>
    <name evidence="8" type="ORF">Ana3638_19935</name>
</gene>
<sequence length="322" mass="36000">MNFREELDKRVNYIEAIIKEYLPEEEGYQKRIYEAMNYSILAGGKRLRPMLMLETYRLFGGCEEEEIKPFMAAIEMIHTYSLVHDDLPAMDNDEYRRGRKTTHIVFGEAMGILAGDGLLNYAFETACLALKGGSYENLKCAAAALSILAKKAGIYGMIGGQVVDMEGFGTLNESNMHLNKNENEVPLSDFHTNHKSILDKLNYMYRLKTGALIEASMMIGAVLAGADAKEVLTVEQMASDIGLAFQIEDDILDVTSTTEIMGKPAHSDEKNNKVTYVTLLGINKAKEEVAALSERGISAFQTLKKENQFLQDLIIDLINRKK</sequence>
<accession>A0A6P1TWF3</accession>
<name>A0A6P1TWF3_9FIRM</name>
<dbReference type="AlphaFoldDB" id="A0A6P1TWF3"/>
<dbReference type="RefSeq" id="WP_161840646.1">
    <property type="nucleotide sequence ID" value="NZ_CP048000.1"/>
</dbReference>
<dbReference type="SUPFAM" id="SSF48576">
    <property type="entry name" value="Terpenoid synthases"/>
    <property type="match status" value="1"/>
</dbReference>
<dbReference type="InterPro" id="IPR000092">
    <property type="entry name" value="Polyprenyl_synt"/>
</dbReference>
<reference evidence="8 9" key="1">
    <citation type="submission" date="2020-01" db="EMBL/GenBank/DDBJ databases">
        <title>Genome analysis of Anaerocolumna sp. CBA3638.</title>
        <authorList>
            <person name="Kim J."/>
            <person name="Roh S.W."/>
        </authorList>
    </citation>
    <scope>NUCLEOTIDE SEQUENCE [LARGE SCALE GENOMIC DNA]</scope>
    <source>
        <strain evidence="8 9">CBA3638</strain>
    </source>
</reference>
<evidence type="ECO:0000313" key="8">
    <source>
        <dbReference type="EMBL" id="QHQ63838.1"/>
    </source>
</evidence>
<dbReference type="SFLD" id="SFLDS00005">
    <property type="entry name" value="Isoprenoid_Synthase_Type_I"/>
    <property type="match status" value="1"/>
</dbReference>
<evidence type="ECO:0000256" key="2">
    <source>
        <dbReference type="ARBA" id="ARBA00006706"/>
    </source>
</evidence>
<dbReference type="PROSITE" id="PS00723">
    <property type="entry name" value="POLYPRENYL_SYNTHASE_1"/>
    <property type="match status" value="1"/>
</dbReference>
<dbReference type="GO" id="GO:0008299">
    <property type="term" value="P:isoprenoid biosynthetic process"/>
    <property type="evidence" value="ECO:0007669"/>
    <property type="project" value="UniProtKB-KW"/>
</dbReference>
<organism evidence="8 9">
    <name type="scientific">Anaerocolumna sedimenticola</name>
    <dbReference type="NCBI Taxonomy" id="2696063"/>
    <lineage>
        <taxon>Bacteria</taxon>
        <taxon>Bacillati</taxon>
        <taxon>Bacillota</taxon>
        <taxon>Clostridia</taxon>
        <taxon>Lachnospirales</taxon>
        <taxon>Lachnospiraceae</taxon>
        <taxon>Anaerocolumna</taxon>
    </lineage>
</organism>
<dbReference type="PANTHER" id="PTHR43281:SF1">
    <property type="entry name" value="FARNESYL DIPHOSPHATE SYNTHASE"/>
    <property type="match status" value="1"/>
</dbReference>
<evidence type="ECO:0000256" key="6">
    <source>
        <dbReference type="ARBA" id="ARBA00023229"/>
    </source>
</evidence>